<dbReference type="EMBL" id="MW749010">
    <property type="protein sequence ID" value="QYA57495.1"/>
    <property type="molecule type" value="Genomic_DNA"/>
</dbReference>
<organism evidence="1 2">
    <name type="scientific">Hafnia phage vB_HpaM_SarahDanielle</name>
    <dbReference type="NCBI Taxonomy" id="2836113"/>
    <lineage>
        <taxon>Viruses</taxon>
        <taxon>Duplodnaviria</taxon>
        <taxon>Heunggongvirae</taxon>
        <taxon>Uroviricota</taxon>
        <taxon>Caudoviricetes</taxon>
        <taxon>Andersonviridae</taxon>
        <taxon>Andersonviridae incertae sedis</taxon>
        <taxon>Daniellevirus</taxon>
        <taxon>Daniellevirus danielle</taxon>
    </lineage>
</organism>
<proteinExistence type="predicted"/>
<keyword evidence="2" id="KW-1185">Reference proteome</keyword>
<reference evidence="1" key="1">
    <citation type="submission" date="2021-03" db="EMBL/GenBank/DDBJ databases">
        <authorList>
            <person name="Thompson D.W."/>
            <person name="Brown H.M.F."/>
            <person name="Thompson S.D."/>
            <person name="Grose J.H."/>
        </authorList>
    </citation>
    <scope>NUCLEOTIDE SEQUENCE</scope>
</reference>
<accession>A0AAE8BC41</accession>
<sequence length="102" mass="11758">MIYAVCGLALFCGLLAVKVAQLSKKVHQEHNDNVKAQEVKPFLKTLTQEQFNKLQAAVIFEGDFYSEFLDSLTEKQKFNYRIICVNLGIKNFTKEELKLRTK</sequence>
<name>A0AAE8BC41_9CAUD</name>
<evidence type="ECO:0000313" key="2">
    <source>
        <dbReference type="Proteomes" id="UP000827626"/>
    </source>
</evidence>
<dbReference type="Proteomes" id="UP000827626">
    <property type="component" value="Segment"/>
</dbReference>
<evidence type="ECO:0000313" key="1">
    <source>
        <dbReference type="EMBL" id="QYA57495.1"/>
    </source>
</evidence>
<protein>
    <submittedName>
        <fullName evidence="1">Uncharacterized protein</fullName>
    </submittedName>
</protein>
<gene>
    <name evidence="1" type="ORF">SARAHDANIELLE_67</name>
</gene>